<dbReference type="AlphaFoldDB" id="A0AAW3H7F3"/>
<evidence type="ECO:0008006" key="5">
    <source>
        <dbReference type="Google" id="ProtNLM"/>
    </source>
</evidence>
<reference evidence="3 4" key="1">
    <citation type="submission" date="2015-02" db="EMBL/GenBank/DDBJ databases">
        <title>Evolution of amylase-binding proteins of oral streptococcal species.</title>
        <authorList>
            <person name="Haase E.M."/>
        </authorList>
    </citation>
    <scope>NUCLEOTIDE SEQUENCE [LARGE SCALE GENOMIC DNA]</scope>
    <source>
        <strain evidence="3 4">G9B</strain>
    </source>
</reference>
<feature type="region of interest" description="Disordered" evidence="1">
    <location>
        <begin position="81"/>
        <end position="134"/>
    </location>
</feature>
<feature type="compositionally biased region" description="Basic and acidic residues" evidence="1">
    <location>
        <begin position="105"/>
        <end position="115"/>
    </location>
</feature>
<comment type="caution">
    <text evidence="3">The sequence shown here is derived from an EMBL/GenBank/DDBJ whole genome shotgun (WGS) entry which is preliminary data.</text>
</comment>
<evidence type="ECO:0000256" key="2">
    <source>
        <dbReference type="SAM" id="Phobius"/>
    </source>
</evidence>
<organism evidence="3 4">
    <name type="scientific">Streptococcus gordonii</name>
    <dbReference type="NCBI Taxonomy" id="1302"/>
    <lineage>
        <taxon>Bacteria</taxon>
        <taxon>Bacillati</taxon>
        <taxon>Bacillota</taxon>
        <taxon>Bacilli</taxon>
        <taxon>Lactobacillales</taxon>
        <taxon>Streptococcaceae</taxon>
        <taxon>Streptococcus</taxon>
    </lineage>
</organism>
<keyword evidence="2" id="KW-1133">Transmembrane helix</keyword>
<protein>
    <recommendedName>
        <fullName evidence="5">LPXTG cell wall anchor domain-containing protein</fullName>
    </recommendedName>
</protein>
<feature type="compositionally biased region" description="Polar residues" evidence="1">
    <location>
        <begin position="93"/>
        <end position="102"/>
    </location>
</feature>
<keyword evidence="2" id="KW-0812">Transmembrane</keyword>
<gene>
    <name evidence="3" type="ORF">TZ86_00503</name>
</gene>
<evidence type="ECO:0000313" key="4">
    <source>
        <dbReference type="Proteomes" id="UP000033658"/>
    </source>
</evidence>
<evidence type="ECO:0000256" key="1">
    <source>
        <dbReference type="SAM" id="MobiDB-lite"/>
    </source>
</evidence>
<name>A0AAW3H7F3_STRGN</name>
<keyword evidence="2" id="KW-0472">Membrane</keyword>
<sequence length="166" mass="18817">MIAGFLKMHRPKQSWVLALSIALLAILVLFFQVAEVKADDQVRLNHWRVEKREQSSVEVLDGSKQIESRNHKKTLREKRHSLALRCHGKGPKNKQNQTSGEETATEEKSKKRDACDVDPNTDNTETETASVEHKKSDSTVLYISAFGVLALLVVYILFMKAKKNKS</sequence>
<feature type="compositionally biased region" description="Polar residues" evidence="1">
    <location>
        <begin position="120"/>
        <end position="129"/>
    </location>
</feature>
<dbReference type="EMBL" id="JYGL01000001">
    <property type="protein sequence ID" value="KJQ58663.1"/>
    <property type="molecule type" value="Genomic_DNA"/>
</dbReference>
<proteinExistence type="predicted"/>
<dbReference type="RefSeq" id="WP_045502991.1">
    <property type="nucleotide sequence ID" value="NZ_JYGL01000001.1"/>
</dbReference>
<feature type="compositionally biased region" description="Basic residues" evidence="1">
    <location>
        <begin position="81"/>
        <end position="92"/>
    </location>
</feature>
<evidence type="ECO:0000313" key="3">
    <source>
        <dbReference type="EMBL" id="KJQ58663.1"/>
    </source>
</evidence>
<accession>A0AAW3H7F3</accession>
<feature type="transmembrane region" description="Helical" evidence="2">
    <location>
        <begin position="140"/>
        <end position="158"/>
    </location>
</feature>
<dbReference type="Proteomes" id="UP000033658">
    <property type="component" value="Unassembled WGS sequence"/>
</dbReference>